<dbReference type="EMBL" id="MHIA01000023">
    <property type="protein sequence ID" value="OGY41797.1"/>
    <property type="molecule type" value="Genomic_DNA"/>
</dbReference>
<reference evidence="1 2" key="1">
    <citation type="journal article" date="2016" name="Nat. Commun.">
        <title>Thousands of microbial genomes shed light on interconnected biogeochemical processes in an aquifer system.</title>
        <authorList>
            <person name="Anantharaman K."/>
            <person name="Brown C.T."/>
            <person name="Hug L.A."/>
            <person name="Sharon I."/>
            <person name="Castelle C.J."/>
            <person name="Probst A.J."/>
            <person name="Thomas B.C."/>
            <person name="Singh A."/>
            <person name="Wilkins M.J."/>
            <person name="Karaoz U."/>
            <person name="Brodie E.L."/>
            <person name="Williams K.H."/>
            <person name="Hubbard S.S."/>
            <person name="Banfield J.F."/>
        </authorList>
    </citation>
    <scope>NUCLEOTIDE SEQUENCE [LARGE SCALE GENOMIC DNA]</scope>
</reference>
<gene>
    <name evidence="1" type="ORF">A2Y67_04105</name>
</gene>
<comment type="caution">
    <text evidence="1">The sequence shown here is derived from an EMBL/GenBank/DDBJ whole genome shotgun (WGS) entry which is preliminary data.</text>
</comment>
<evidence type="ECO:0000313" key="2">
    <source>
        <dbReference type="Proteomes" id="UP000176260"/>
    </source>
</evidence>
<evidence type="ECO:0000313" key="1">
    <source>
        <dbReference type="EMBL" id="OGY41797.1"/>
    </source>
</evidence>
<protein>
    <submittedName>
        <fullName evidence="1">Uncharacterized protein</fullName>
    </submittedName>
</protein>
<sequence>MTIVIFDKKEDEMTKHEEVQRKIIRDLIEMNKATEADTLIDLIVDHAKSHYYLTARELLLGIENLDCNSKEISPGFWDWMLDLDELVIRIAQNHHWSDQKEGANSFEIYPSEWLVIDDPEILKQPPFKTKMEEMK</sequence>
<accession>A0A1G1XR22</accession>
<proteinExistence type="predicted"/>
<name>A0A1G1XR22_9BACT</name>
<organism evidence="1 2">
    <name type="scientific">Candidatus Buchananbacteria bacterium RBG_13_39_9</name>
    <dbReference type="NCBI Taxonomy" id="1797531"/>
    <lineage>
        <taxon>Bacteria</taxon>
        <taxon>Candidatus Buchananiibacteriota</taxon>
    </lineage>
</organism>
<dbReference type="Proteomes" id="UP000176260">
    <property type="component" value="Unassembled WGS sequence"/>
</dbReference>
<dbReference type="AlphaFoldDB" id="A0A1G1XR22"/>